<evidence type="ECO:0000313" key="2">
    <source>
        <dbReference type="EMBL" id="ANJ00035.1"/>
    </source>
</evidence>
<keyword evidence="3" id="KW-1185">Reference proteome</keyword>
<dbReference type="EMBL" id="CP015922">
    <property type="protein sequence ID" value="ANJ00035.1"/>
    <property type="molecule type" value="Genomic_DNA"/>
</dbReference>
<keyword evidence="1" id="KW-0812">Transmembrane</keyword>
<dbReference type="STRING" id="1743168.A8O14_08075"/>
<evidence type="ECO:0000313" key="3">
    <source>
        <dbReference type="Proteomes" id="UP000078463"/>
    </source>
</evidence>
<evidence type="ECO:0000256" key="1">
    <source>
        <dbReference type="SAM" id="Phobius"/>
    </source>
</evidence>
<dbReference type="InterPro" id="IPR018687">
    <property type="entry name" value="DUF2177_membr"/>
</dbReference>
<dbReference type="OrthoDB" id="166547at2"/>
<evidence type="ECO:0008006" key="4">
    <source>
        <dbReference type="Google" id="ProtNLM"/>
    </source>
</evidence>
<dbReference type="AlphaFoldDB" id="A0A191UG92"/>
<accession>A0A191UG92</accession>
<dbReference type="KEGG" id="pwu:A8O14_08075"/>
<feature type="transmembrane region" description="Helical" evidence="1">
    <location>
        <begin position="45"/>
        <end position="65"/>
    </location>
</feature>
<feature type="transmembrane region" description="Helical" evidence="1">
    <location>
        <begin position="72"/>
        <end position="91"/>
    </location>
</feature>
<sequence length="133" mass="14895">MLKYLGIYFSFLITLIAVDLIWLLGIAKNLYREDMGDLMASEPKLIAGLAFYILYALGVCIFVIAPALSKQSLIYALQYGALFGFFCYMTYDLTNLAVIRDFPTRLAFVDIAWGSLVTACSAGFTYWVGNRLP</sequence>
<keyword evidence="1" id="KW-1133">Transmembrane helix</keyword>
<keyword evidence="1" id="KW-0472">Membrane</keyword>
<gene>
    <name evidence="2" type="ORF">A8O14_08075</name>
</gene>
<feature type="transmembrane region" description="Helical" evidence="1">
    <location>
        <begin position="111"/>
        <end position="129"/>
    </location>
</feature>
<dbReference type="Proteomes" id="UP000078463">
    <property type="component" value="Chromosome"/>
</dbReference>
<reference evidence="3" key="1">
    <citation type="submission" date="2016-05" db="EMBL/GenBank/DDBJ databases">
        <title>Polynucleobacter sp. QLW-P1FAT50C-4 genome.</title>
        <authorList>
            <person name="Hahn M.W."/>
        </authorList>
    </citation>
    <scope>NUCLEOTIDE SEQUENCE [LARGE SCALE GENOMIC DNA]</scope>
    <source>
        <strain evidence="3">QLW-P1FAT50C-4</strain>
    </source>
</reference>
<organism evidence="2 3">
    <name type="scientific">Polynucleobacter wuianus</name>
    <dbReference type="NCBI Taxonomy" id="1743168"/>
    <lineage>
        <taxon>Bacteria</taxon>
        <taxon>Pseudomonadati</taxon>
        <taxon>Pseudomonadota</taxon>
        <taxon>Betaproteobacteria</taxon>
        <taxon>Burkholderiales</taxon>
        <taxon>Burkholderiaceae</taxon>
        <taxon>Polynucleobacter</taxon>
    </lineage>
</organism>
<dbReference type="Pfam" id="PF09945">
    <property type="entry name" value="DUF2177"/>
    <property type="match status" value="1"/>
</dbReference>
<name>A0A191UG92_9BURK</name>
<proteinExistence type="predicted"/>
<protein>
    <recommendedName>
        <fullName evidence="4">DUF2177 domain-containing protein</fullName>
    </recommendedName>
</protein>
<feature type="transmembrane region" description="Helical" evidence="1">
    <location>
        <begin position="7"/>
        <end position="25"/>
    </location>
</feature>
<dbReference type="RefSeq" id="WP_068949042.1">
    <property type="nucleotide sequence ID" value="NZ_CP015922.1"/>
</dbReference>